<dbReference type="Proteomes" id="UP000011713">
    <property type="component" value="Unassembled WGS sequence"/>
</dbReference>
<protein>
    <submittedName>
        <fullName evidence="1">Uncharacterized protein</fullName>
    </submittedName>
</protein>
<proteinExistence type="predicted"/>
<dbReference type="AlphaFoldDB" id="M4BYD6"/>
<dbReference type="HOGENOM" id="CLU_2351124_0_0_1"/>
<reference evidence="2" key="1">
    <citation type="journal article" date="2010" name="Science">
        <title>Signatures of adaptation to obligate biotrophy in the Hyaloperonospora arabidopsidis genome.</title>
        <authorList>
            <person name="Baxter L."/>
            <person name="Tripathy S."/>
            <person name="Ishaque N."/>
            <person name="Boot N."/>
            <person name="Cabral A."/>
            <person name="Kemen E."/>
            <person name="Thines M."/>
            <person name="Ah-Fong A."/>
            <person name="Anderson R."/>
            <person name="Badejoko W."/>
            <person name="Bittner-Eddy P."/>
            <person name="Boore J.L."/>
            <person name="Chibucos M.C."/>
            <person name="Coates M."/>
            <person name="Dehal P."/>
            <person name="Delehaunty K."/>
            <person name="Dong S."/>
            <person name="Downton P."/>
            <person name="Dumas B."/>
            <person name="Fabro G."/>
            <person name="Fronick C."/>
            <person name="Fuerstenberg S.I."/>
            <person name="Fulton L."/>
            <person name="Gaulin E."/>
            <person name="Govers F."/>
            <person name="Hughes L."/>
            <person name="Humphray S."/>
            <person name="Jiang R.H."/>
            <person name="Judelson H."/>
            <person name="Kamoun S."/>
            <person name="Kyung K."/>
            <person name="Meijer H."/>
            <person name="Minx P."/>
            <person name="Morris P."/>
            <person name="Nelson J."/>
            <person name="Phuntumart V."/>
            <person name="Qutob D."/>
            <person name="Rehmany A."/>
            <person name="Rougon-Cardoso A."/>
            <person name="Ryden P."/>
            <person name="Torto-Alalibo T."/>
            <person name="Studholme D."/>
            <person name="Wang Y."/>
            <person name="Win J."/>
            <person name="Wood J."/>
            <person name="Clifton S.W."/>
            <person name="Rogers J."/>
            <person name="Van den Ackerveken G."/>
            <person name="Jones J.D."/>
            <person name="McDowell J.M."/>
            <person name="Beynon J."/>
            <person name="Tyler B.M."/>
        </authorList>
    </citation>
    <scope>NUCLEOTIDE SEQUENCE [LARGE SCALE GENOMIC DNA]</scope>
    <source>
        <strain evidence="2">Emoy2</strain>
    </source>
</reference>
<evidence type="ECO:0000313" key="2">
    <source>
        <dbReference type="Proteomes" id="UP000011713"/>
    </source>
</evidence>
<accession>M4BYD6</accession>
<dbReference type="EMBL" id="JH598042">
    <property type="status" value="NOT_ANNOTATED_CDS"/>
    <property type="molecule type" value="Genomic_DNA"/>
</dbReference>
<evidence type="ECO:0000313" key="1">
    <source>
        <dbReference type="EnsemblProtists" id="HpaP811584"/>
    </source>
</evidence>
<keyword evidence="2" id="KW-1185">Reference proteome</keyword>
<sequence length="97" mass="10942">MIPNSKSRNIVVRRVTRTRRIVKTIKVTSKRVTFGSVSVQEDGPKNEVIEAVEDKMLEASSTEVLHHVLGSAEEIVNLLEMKWYLFLSELKEGNSTG</sequence>
<dbReference type="VEuPathDB" id="FungiDB:HpaG811584"/>
<name>M4BYD6_HYAAE</name>
<reference evidence="1" key="2">
    <citation type="submission" date="2015-06" db="UniProtKB">
        <authorList>
            <consortium name="EnsemblProtists"/>
        </authorList>
    </citation>
    <scope>IDENTIFICATION</scope>
    <source>
        <strain evidence="1">Emoy2</strain>
    </source>
</reference>
<dbReference type="EnsemblProtists" id="HpaT811584">
    <property type="protein sequence ID" value="HpaP811584"/>
    <property type="gene ID" value="HpaG811584"/>
</dbReference>
<dbReference type="InParanoid" id="M4BYD6"/>
<organism evidence="1 2">
    <name type="scientific">Hyaloperonospora arabidopsidis (strain Emoy2)</name>
    <name type="common">Downy mildew agent</name>
    <name type="synonym">Peronospora arabidopsidis</name>
    <dbReference type="NCBI Taxonomy" id="559515"/>
    <lineage>
        <taxon>Eukaryota</taxon>
        <taxon>Sar</taxon>
        <taxon>Stramenopiles</taxon>
        <taxon>Oomycota</taxon>
        <taxon>Peronosporomycetes</taxon>
        <taxon>Peronosporales</taxon>
        <taxon>Peronosporaceae</taxon>
        <taxon>Hyaloperonospora</taxon>
    </lineage>
</organism>